<sequence length="84" mass="9456">MAYHLPKQLETFGPANFLASWHFEQINGILQKCPTNNKLVELDFTLLKHAGRASNLGVLLESLQFPPLMAKIAPLLSQKKKLRS</sequence>
<accession>A0A9P6N6N7</accession>
<organism evidence="1 2">
    <name type="scientific">Cronartium quercuum f. sp. fusiforme G11</name>
    <dbReference type="NCBI Taxonomy" id="708437"/>
    <lineage>
        <taxon>Eukaryota</taxon>
        <taxon>Fungi</taxon>
        <taxon>Dikarya</taxon>
        <taxon>Basidiomycota</taxon>
        <taxon>Pucciniomycotina</taxon>
        <taxon>Pucciniomycetes</taxon>
        <taxon>Pucciniales</taxon>
        <taxon>Coleosporiaceae</taxon>
        <taxon>Cronartium</taxon>
    </lineage>
</organism>
<evidence type="ECO:0000313" key="2">
    <source>
        <dbReference type="Proteomes" id="UP000886653"/>
    </source>
</evidence>
<dbReference type="EMBL" id="MU167428">
    <property type="protein sequence ID" value="KAG0140670.1"/>
    <property type="molecule type" value="Genomic_DNA"/>
</dbReference>
<evidence type="ECO:0000313" key="1">
    <source>
        <dbReference type="EMBL" id="KAG0140670.1"/>
    </source>
</evidence>
<dbReference type="AlphaFoldDB" id="A0A9P6N6N7"/>
<proteinExistence type="predicted"/>
<feature type="non-terminal residue" evidence="1">
    <location>
        <position position="84"/>
    </location>
</feature>
<gene>
    <name evidence="1" type="ORF">CROQUDRAFT_25628</name>
</gene>
<dbReference type="Proteomes" id="UP000886653">
    <property type="component" value="Unassembled WGS sequence"/>
</dbReference>
<keyword evidence="2" id="KW-1185">Reference proteome</keyword>
<dbReference type="OrthoDB" id="2507524at2759"/>
<protein>
    <submittedName>
        <fullName evidence="1">Uncharacterized protein</fullName>
    </submittedName>
</protein>
<name>A0A9P6N6N7_9BASI</name>
<comment type="caution">
    <text evidence="1">The sequence shown here is derived from an EMBL/GenBank/DDBJ whole genome shotgun (WGS) entry which is preliminary data.</text>
</comment>
<reference evidence="1" key="1">
    <citation type="submission" date="2013-11" db="EMBL/GenBank/DDBJ databases">
        <title>Genome sequence of the fusiform rust pathogen reveals effectors for host alternation and coevolution with pine.</title>
        <authorList>
            <consortium name="DOE Joint Genome Institute"/>
            <person name="Smith K."/>
            <person name="Pendleton A."/>
            <person name="Kubisiak T."/>
            <person name="Anderson C."/>
            <person name="Salamov A."/>
            <person name="Aerts A."/>
            <person name="Riley R."/>
            <person name="Clum A."/>
            <person name="Lindquist E."/>
            <person name="Ence D."/>
            <person name="Campbell M."/>
            <person name="Kronenberg Z."/>
            <person name="Feau N."/>
            <person name="Dhillon B."/>
            <person name="Hamelin R."/>
            <person name="Burleigh J."/>
            <person name="Smith J."/>
            <person name="Yandell M."/>
            <person name="Nelson C."/>
            <person name="Grigoriev I."/>
            <person name="Davis J."/>
        </authorList>
    </citation>
    <scope>NUCLEOTIDE SEQUENCE</scope>
    <source>
        <strain evidence="1">G11</strain>
    </source>
</reference>